<dbReference type="SUPFAM" id="SSF53335">
    <property type="entry name" value="S-adenosyl-L-methionine-dependent methyltransferases"/>
    <property type="match status" value="1"/>
</dbReference>
<dbReference type="InterPro" id="IPR029063">
    <property type="entry name" value="SAM-dependent_MTases_sf"/>
</dbReference>
<keyword evidence="1 3" id="KW-0808">Transferase</keyword>
<gene>
    <name evidence="3" type="ORF">DFR76_102643</name>
</gene>
<reference evidence="3 4" key="1">
    <citation type="submission" date="2018-07" db="EMBL/GenBank/DDBJ databases">
        <title>Genomic Encyclopedia of Type Strains, Phase IV (KMG-IV): sequencing the most valuable type-strain genomes for metagenomic binning, comparative biology and taxonomic classification.</title>
        <authorList>
            <person name="Goeker M."/>
        </authorList>
    </citation>
    <scope>NUCLEOTIDE SEQUENCE [LARGE SCALE GENOMIC DNA]</scope>
    <source>
        <strain evidence="3 4">DSM 44290</strain>
    </source>
</reference>
<dbReference type="EMBL" id="QQBC01000002">
    <property type="protein sequence ID" value="RDI68242.1"/>
    <property type="molecule type" value="Genomic_DNA"/>
</dbReference>
<evidence type="ECO:0000313" key="3">
    <source>
        <dbReference type="EMBL" id="RDI68242.1"/>
    </source>
</evidence>
<organism evidence="3 4">
    <name type="scientific">Nocardia pseudobrasiliensis</name>
    <dbReference type="NCBI Taxonomy" id="45979"/>
    <lineage>
        <taxon>Bacteria</taxon>
        <taxon>Bacillati</taxon>
        <taxon>Actinomycetota</taxon>
        <taxon>Actinomycetes</taxon>
        <taxon>Mycobacteriales</taxon>
        <taxon>Nocardiaceae</taxon>
        <taxon>Nocardia</taxon>
    </lineage>
</organism>
<dbReference type="GO" id="GO:0008757">
    <property type="term" value="F:S-adenosylmethionine-dependent methyltransferase activity"/>
    <property type="evidence" value="ECO:0007669"/>
    <property type="project" value="InterPro"/>
</dbReference>
<dbReference type="InterPro" id="IPR013216">
    <property type="entry name" value="Methyltransf_11"/>
</dbReference>
<evidence type="ECO:0000256" key="1">
    <source>
        <dbReference type="ARBA" id="ARBA00022679"/>
    </source>
</evidence>
<evidence type="ECO:0000313" key="4">
    <source>
        <dbReference type="Proteomes" id="UP000254869"/>
    </source>
</evidence>
<dbReference type="Gene3D" id="3.40.50.150">
    <property type="entry name" value="Vaccinia Virus protein VP39"/>
    <property type="match status" value="1"/>
</dbReference>
<comment type="caution">
    <text evidence="3">The sequence shown here is derived from an EMBL/GenBank/DDBJ whole genome shotgun (WGS) entry which is preliminary data.</text>
</comment>
<accession>A0A370IBY5</accession>
<name>A0A370IBY5_9NOCA</name>
<evidence type="ECO:0000259" key="2">
    <source>
        <dbReference type="Pfam" id="PF08241"/>
    </source>
</evidence>
<dbReference type="Pfam" id="PF08241">
    <property type="entry name" value="Methyltransf_11"/>
    <property type="match status" value="1"/>
</dbReference>
<keyword evidence="4" id="KW-1185">Reference proteome</keyword>
<dbReference type="InterPro" id="IPR050447">
    <property type="entry name" value="Erg6_SMT_methyltransf"/>
</dbReference>
<keyword evidence="3" id="KW-0489">Methyltransferase</keyword>
<dbReference type="PANTHER" id="PTHR44068">
    <property type="entry name" value="ZGC:194242"/>
    <property type="match status" value="1"/>
</dbReference>
<dbReference type="AlphaFoldDB" id="A0A370IBY5"/>
<feature type="domain" description="Methyltransferase type 11" evidence="2">
    <location>
        <begin position="86"/>
        <end position="187"/>
    </location>
</feature>
<dbReference type="PANTHER" id="PTHR44068:SF11">
    <property type="entry name" value="GERANYL DIPHOSPHATE 2-C-METHYLTRANSFERASE"/>
    <property type="match status" value="1"/>
</dbReference>
<dbReference type="CDD" id="cd02440">
    <property type="entry name" value="AdoMet_MTases"/>
    <property type="match status" value="1"/>
</dbReference>
<sequence>MQRTVFPVTMELMTAHDTAAVLRARMYGSNDLSASRLFSGHFINFGYWTGDITTGSITTEQRTASQADLYRETLRRAHVGRTDTVLEVGCGIGVGAALAMAEFGPDEYVGLDISADQLARAQRINADVLAAHRGRLSFRQGSALSMPVESTAFDVCLSIEAAQHFEDLAGFAAEANRVLKPGGLLVVTTFFTTTDDAARRLEPLIETIRTGIDVVTPIESFATTLRTTGFGQVEIEAIGEHVWHGYDAWMRQVGFENRWCRNWLRAYEDGLLDYYAISATKSSHQTARESSVSQSIQ</sequence>
<protein>
    <submittedName>
        <fullName evidence="3">Methyltransferase family protein</fullName>
    </submittedName>
</protein>
<proteinExistence type="predicted"/>
<dbReference type="GO" id="GO:0032259">
    <property type="term" value="P:methylation"/>
    <property type="evidence" value="ECO:0007669"/>
    <property type="project" value="UniProtKB-KW"/>
</dbReference>
<dbReference type="STRING" id="1210086.GCA_001613105_01219"/>
<dbReference type="Proteomes" id="UP000254869">
    <property type="component" value="Unassembled WGS sequence"/>
</dbReference>